<name>A0A4Y9ZJN5_9AGAM</name>
<proteinExistence type="predicted"/>
<organism evidence="1 2">
    <name type="scientific">Hericium alpestre</name>
    <dbReference type="NCBI Taxonomy" id="135208"/>
    <lineage>
        <taxon>Eukaryota</taxon>
        <taxon>Fungi</taxon>
        <taxon>Dikarya</taxon>
        <taxon>Basidiomycota</taxon>
        <taxon>Agaricomycotina</taxon>
        <taxon>Agaricomycetes</taxon>
        <taxon>Russulales</taxon>
        <taxon>Hericiaceae</taxon>
        <taxon>Hericium</taxon>
    </lineage>
</organism>
<sequence length="145" mass="15588">MPSPSTGIPCAGTGVIVKYGAGVPWSHLTLPPIRLRLTATKGVIVKYGEGEGRDVWLSTALPPVARRIPPPSPWIPAGAASAKDVIVKFDACAPAFSRRTRAEVLALYGYPARRDGRHRQVGAGAWGLCYRLHAVPLRRLLPISF</sequence>
<evidence type="ECO:0000313" key="1">
    <source>
        <dbReference type="EMBL" id="TFY74247.1"/>
    </source>
</evidence>
<dbReference type="EMBL" id="SFCI01002202">
    <property type="protein sequence ID" value="TFY74247.1"/>
    <property type="molecule type" value="Genomic_DNA"/>
</dbReference>
<accession>A0A4Y9ZJN5</accession>
<reference evidence="1 2" key="1">
    <citation type="submission" date="2019-02" db="EMBL/GenBank/DDBJ databases">
        <title>Genome sequencing of the rare red list fungi Hericium alpestre (H. flagellum).</title>
        <authorList>
            <person name="Buettner E."/>
            <person name="Kellner H."/>
        </authorList>
    </citation>
    <scope>NUCLEOTIDE SEQUENCE [LARGE SCALE GENOMIC DNA]</scope>
    <source>
        <strain evidence="1 2">DSM 108284</strain>
    </source>
</reference>
<comment type="caution">
    <text evidence="1">The sequence shown here is derived from an EMBL/GenBank/DDBJ whole genome shotgun (WGS) entry which is preliminary data.</text>
</comment>
<keyword evidence="2" id="KW-1185">Reference proteome</keyword>
<dbReference type="Proteomes" id="UP000298061">
    <property type="component" value="Unassembled WGS sequence"/>
</dbReference>
<protein>
    <submittedName>
        <fullName evidence="1">Uncharacterized protein</fullName>
    </submittedName>
</protein>
<dbReference type="AlphaFoldDB" id="A0A4Y9ZJN5"/>
<gene>
    <name evidence="1" type="ORF">EWM64_g9765</name>
</gene>
<evidence type="ECO:0000313" key="2">
    <source>
        <dbReference type="Proteomes" id="UP000298061"/>
    </source>
</evidence>